<organism evidence="5 6">
    <name type="scientific">Halobacillus aidingensis</name>
    <dbReference type="NCBI Taxonomy" id="240303"/>
    <lineage>
        <taxon>Bacteria</taxon>
        <taxon>Bacillati</taxon>
        <taxon>Bacillota</taxon>
        <taxon>Bacilli</taxon>
        <taxon>Bacillales</taxon>
        <taxon>Bacillaceae</taxon>
        <taxon>Halobacillus</taxon>
    </lineage>
</organism>
<reference evidence="6" key="1">
    <citation type="submission" date="2016-10" db="EMBL/GenBank/DDBJ databases">
        <authorList>
            <person name="Varghese N."/>
            <person name="Submissions S."/>
        </authorList>
    </citation>
    <scope>NUCLEOTIDE SEQUENCE [LARGE SCALE GENOMIC DNA]</scope>
    <source>
        <strain evidence="6">CGMCC 1.3703</strain>
    </source>
</reference>
<dbReference type="PANTHER" id="PTHR40047:SF1">
    <property type="entry name" value="UPF0703 PROTEIN YCGQ"/>
    <property type="match status" value="1"/>
</dbReference>
<dbReference type="InterPro" id="IPR048447">
    <property type="entry name" value="DUF1980_C"/>
</dbReference>
<dbReference type="RefSeq" id="WP_089652241.1">
    <property type="nucleotide sequence ID" value="NZ_FNIZ01000007.1"/>
</dbReference>
<feature type="region of interest" description="Disordered" evidence="1">
    <location>
        <begin position="123"/>
        <end position="150"/>
    </location>
</feature>
<dbReference type="PANTHER" id="PTHR40047">
    <property type="entry name" value="UPF0703 PROTEIN YCGQ"/>
    <property type="match status" value="1"/>
</dbReference>
<dbReference type="InterPro" id="IPR052955">
    <property type="entry name" value="UPF0703_membrane_permease"/>
</dbReference>
<accession>A0A1H0M0R3</accession>
<keyword evidence="2" id="KW-0472">Membrane</keyword>
<dbReference type="Proteomes" id="UP000198860">
    <property type="component" value="Unassembled WGS sequence"/>
</dbReference>
<evidence type="ECO:0000313" key="5">
    <source>
        <dbReference type="EMBL" id="SDO73985.1"/>
    </source>
</evidence>
<sequence>MRFHFYQFLKLLLLAAFAFFLIQLHHTGEIVKLINPKYVLMSQVAAGVIVLLFFVQLGRVWQGNADEHASCAPGCTEDHDHKQSYVKRCVSYLVLLFPLCTGFGLDLTSLDATIAKNKGSLLPQGENAYQEEPSSKPPTLDENKPIPNNNYLTDEEYEQKMGRLNDDVVEMNEDIFASYYHEIEANPHKYKGKTIQMKGFVYKEEGLDSNQLVVARFLITHCVADARVIGWLSESDQAAQFSENTWVEVRGVIDVGKYNGVELPIIEIKEINPIPEPANPYIFPILTKVL</sequence>
<feature type="transmembrane region" description="Helical" evidence="2">
    <location>
        <begin position="37"/>
        <end position="55"/>
    </location>
</feature>
<keyword evidence="2" id="KW-0812">Transmembrane</keyword>
<dbReference type="STRING" id="240303.SAMN05421677_107188"/>
<dbReference type="Pfam" id="PF21537">
    <property type="entry name" value="DUF1980_C"/>
    <property type="match status" value="1"/>
</dbReference>
<evidence type="ECO:0000256" key="1">
    <source>
        <dbReference type="SAM" id="MobiDB-lite"/>
    </source>
</evidence>
<keyword evidence="6" id="KW-1185">Reference proteome</keyword>
<evidence type="ECO:0000259" key="3">
    <source>
        <dbReference type="Pfam" id="PF09323"/>
    </source>
</evidence>
<dbReference type="OrthoDB" id="9770408at2"/>
<keyword evidence="2" id="KW-1133">Transmembrane helix</keyword>
<dbReference type="EMBL" id="FNIZ01000007">
    <property type="protein sequence ID" value="SDO73985.1"/>
    <property type="molecule type" value="Genomic_DNA"/>
</dbReference>
<protein>
    <submittedName>
        <fullName evidence="5">Putative membrane protein</fullName>
    </submittedName>
</protein>
<dbReference type="Pfam" id="PF09323">
    <property type="entry name" value="DUF1980"/>
    <property type="match status" value="1"/>
</dbReference>
<feature type="domain" description="DUF1980" evidence="3">
    <location>
        <begin position="9"/>
        <end position="119"/>
    </location>
</feature>
<proteinExistence type="predicted"/>
<dbReference type="NCBIfam" id="TIGR03943">
    <property type="entry name" value="TIGR03943 family putative permease subunit"/>
    <property type="match status" value="1"/>
</dbReference>
<dbReference type="InterPro" id="IPR048493">
    <property type="entry name" value="DUF1980_N"/>
</dbReference>
<evidence type="ECO:0000259" key="4">
    <source>
        <dbReference type="Pfam" id="PF21537"/>
    </source>
</evidence>
<evidence type="ECO:0000256" key="2">
    <source>
        <dbReference type="SAM" id="Phobius"/>
    </source>
</evidence>
<dbReference type="InterPro" id="IPR015402">
    <property type="entry name" value="DUF1980"/>
</dbReference>
<evidence type="ECO:0000313" key="6">
    <source>
        <dbReference type="Proteomes" id="UP000198860"/>
    </source>
</evidence>
<gene>
    <name evidence="5" type="ORF">SAMN05421677_107188</name>
</gene>
<dbReference type="AlphaFoldDB" id="A0A1H0M0R3"/>
<name>A0A1H0M0R3_HALAD</name>
<feature type="domain" description="DUF1980" evidence="4">
    <location>
        <begin position="155"/>
        <end position="284"/>
    </location>
</feature>